<dbReference type="RefSeq" id="WP_119059094.1">
    <property type="nucleotide sequence ID" value="NZ_UNSC01000002.1"/>
</dbReference>
<dbReference type="PANTHER" id="PTHR34385:SF1">
    <property type="entry name" value="PEPTIDOGLYCAN L-ALANYL-D-GLUTAMATE ENDOPEPTIDASE CWLK"/>
    <property type="match status" value="1"/>
</dbReference>
<name>A0A383TWS4_9FLAO</name>
<dbReference type="SUPFAM" id="SSF55166">
    <property type="entry name" value="Hedgehog/DD-peptidase"/>
    <property type="match status" value="1"/>
</dbReference>
<keyword evidence="3" id="KW-1185">Reference proteome</keyword>
<dbReference type="InterPro" id="IPR009045">
    <property type="entry name" value="Zn_M74/Hedgehog-like"/>
</dbReference>
<dbReference type="AlphaFoldDB" id="A0A383TWS4"/>
<dbReference type="Gene3D" id="3.30.1380.10">
    <property type="match status" value="1"/>
</dbReference>
<sequence>MRRRKFIKINSLALGAILVPNFPKFGYEITQNDLLGKSKRQLYGQSYQLLKEASASFDKLAKEAKKEGFRIFAASGYRSFEHQKRIWNNKYKKFTQQGLSPKESILKIVEYSTIPGTSRHHWATEVDVIDLSKTTPENPLSAEHFTGKGVYADFKKWLDEKAEGFGFYEVYTNVPKRKGFKYEPWHFSYRPQSCNMLTRYKELNFSEIMRGLDIEGSQYFTSAFLEKYYEENILDINPELLP</sequence>
<keyword evidence="2" id="KW-0645">Protease</keyword>
<evidence type="ECO:0000259" key="1">
    <source>
        <dbReference type="Pfam" id="PF02557"/>
    </source>
</evidence>
<dbReference type="GO" id="GO:0004180">
    <property type="term" value="F:carboxypeptidase activity"/>
    <property type="evidence" value="ECO:0007669"/>
    <property type="project" value="UniProtKB-KW"/>
</dbReference>
<dbReference type="CDD" id="cd14847">
    <property type="entry name" value="DD-carboxypeptidase_like"/>
    <property type="match status" value="1"/>
</dbReference>
<dbReference type="InterPro" id="IPR052179">
    <property type="entry name" value="DD-CPase-like"/>
</dbReference>
<keyword evidence="2" id="KW-0121">Carboxypeptidase</keyword>
<dbReference type="EMBL" id="UNSC01000002">
    <property type="protein sequence ID" value="SZD71619.1"/>
    <property type="molecule type" value="Genomic_DNA"/>
</dbReference>
<feature type="domain" description="D-alanyl-D-alanine carboxypeptidase-like core" evidence="1">
    <location>
        <begin position="48"/>
        <end position="191"/>
    </location>
</feature>
<dbReference type="GO" id="GO:0006508">
    <property type="term" value="P:proteolysis"/>
    <property type="evidence" value="ECO:0007669"/>
    <property type="project" value="InterPro"/>
</dbReference>
<accession>A0A383TWS4</accession>
<keyword evidence="2" id="KW-0378">Hydrolase</keyword>
<organism evidence="2 3">
    <name type="scientific">Candidatus Ornithobacterium hominis</name>
    <dbReference type="NCBI Taxonomy" id="2497989"/>
    <lineage>
        <taxon>Bacteria</taxon>
        <taxon>Pseudomonadati</taxon>
        <taxon>Bacteroidota</taxon>
        <taxon>Flavobacteriia</taxon>
        <taxon>Flavobacteriales</taxon>
        <taxon>Weeksellaceae</taxon>
        <taxon>Ornithobacterium</taxon>
    </lineage>
</organism>
<dbReference type="PANTHER" id="PTHR34385">
    <property type="entry name" value="D-ALANYL-D-ALANINE CARBOXYPEPTIDASE"/>
    <property type="match status" value="1"/>
</dbReference>
<dbReference type="InterPro" id="IPR003709">
    <property type="entry name" value="VanY-like_core_dom"/>
</dbReference>
<evidence type="ECO:0000313" key="3">
    <source>
        <dbReference type="Proteomes" id="UP000262142"/>
    </source>
</evidence>
<reference evidence="2 3" key="1">
    <citation type="submission" date="2018-09" db="EMBL/GenBank/DDBJ databases">
        <authorList>
            <consortium name="Pathogen Informatics"/>
        </authorList>
    </citation>
    <scope>NUCLEOTIDE SEQUENCE [LARGE SCALE GENOMIC DNA]</scope>
    <source>
        <strain evidence="2 3">OH-22767</strain>
    </source>
</reference>
<dbReference type="Proteomes" id="UP000262142">
    <property type="component" value="Unassembled WGS sequence"/>
</dbReference>
<gene>
    <name evidence="2" type="ORF">SAMEA104719789_00668</name>
</gene>
<dbReference type="Pfam" id="PF02557">
    <property type="entry name" value="VanY"/>
    <property type="match status" value="1"/>
</dbReference>
<dbReference type="OrthoDB" id="9792074at2"/>
<proteinExistence type="predicted"/>
<evidence type="ECO:0000313" key="2">
    <source>
        <dbReference type="EMBL" id="SZD71619.1"/>
    </source>
</evidence>
<protein>
    <submittedName>
        <fullName evidence="2">D-alanyl-D-alanine carboxypeptidase</fullName>
    </submittedName>
</protein>